<feature type="region of interest" description="Disordered" evidence="5">
    <location>
        <begin position="65"/>
        <end position="159"/>
    </location>
</feature>
<name>A0A0C3BN53_SERVB</name>
<comment type="subcellular location">
    <subcellularLocation>
        <location evidence="1">Nucleus</location>
        <location evidence="1">Nucleolus</location>
    </subcellularLocation>
</comment>
<dbReference type="Pfam" id="PF15341">
    <property type="entry name" value="SLX9"/>
    <property type="match status" value="1"/>
</dbReference>
<organism evidence="6 7">
    <name type="scientific">Serendipita vermifera MAFF 305830</name>
    <dbReference type="NCBI Taxonomy" id="933852"/>
    <lineage>
        <taxon>Eukaryota</taxon>
        <taxon>Fungi</taxon>
        <taxon>Dikarya</taxon>
        <taxon>Basidiomycota</taxon>
        <taxon>Agaricomycotina</taxon>
        <taxon>Agaricomycetes</taxon>
        <taxon>Sebacinales</taxon>
        <taxon>Serendipitaceae</taxon>
        <taxon>Serendipita</taxon>
    </lineage>
</organism>
<evidence type="ECO:0000256" key="1">
    <source>
        <dbReference type="ARBA" id="ARBA00004604"/>
    </source>
</evidence>
<evidence type="ECO:0000256" key="3">
    <source>
        <dbReference type="ARBA" id="ARBA00021321"/>
    </source>
</evidence>
<evidence type="ECO:0000256" key="2">
    <source>
        <dbReference type="ARBA" id="ARBA00011022"/>
    </source>
</evidence>
<dbReference type="PANTHER" id="PTHR31109:SF2">
    <property type="entry name" value="RIBOSOME BIOGENESIS PROTEIN SLX9 HOMOLOG"/>
    <property type="match status" value="1"/>
</dbReference>
<dbReference type="GO" id="GO:0005730">
    <property type="term" value="C:nucleolus"/>
    <property type="evidence" value="ECO:0007669"/>
    <property type="project" value="UniProtKB-SubCell"/>
</dbReference>
<accession>A0A0C3BN53</accession>
<keyword evidence="4" id="KW-0539">Nucleus</keyword>
<dbReference type="HOGENOM" id="CLU_116375_0_0_1"/>
<evidence type="ECO:0000313" key="7">
    <source>
        <dbReference type="Proteomes" id="UP000054097"/>
    </source>
</evidence>
<evidence type="ECO:0000313" key="6">
    <source>
        <dbReference type="EMBL" id="KIM33529.1"/>
    </source>
</evidence>
<keyword evidence="7" id="KW-1185">Reference proteome</keyword>
<comment type="similarity">
    <text evidence="2">Belongs to the SLX9 family.</text>
</comment>
<dbReference type="PANTHER" id="PTHR31109">
    <property type="entry name" value="PROTEIN FAM207A"/>
    <property type="match status" value="1"/>
</dbReference>
<reference evidence="7" key="2">
    <citation type="submission" date="2015-01" db="EMBL/GenBank/DDBJ databases">
        <title>Evolutionary Origins and Diversification of the Mycorrhizal Mutualists.</title>
        <authorList>
            <consortium name="DOE Joint Genome Institute"/>
            <consortium name="Mycorrhizal Genomics Consortium"/>
            <person name="Kohler A."/>
            <person name="Kuo A."/>
            <person name="Nagy L.G."/>
            <person name="Floudas D."/>
            <person name="Copeland A."/>
            <person name="Barry K.W."/>
            <person name="Cichocki N."/>
            <person name="Veneault-Fourrey C."/>
            <person name="LaButti K."/>
            <person name="Lindquist E.A."/>
            <person name="Lipzen A."/>
            <person name="Lundell T."/>
            <person name="Morin E."/>
            <person name="Murat C."/>
            <person name="Riley R."/>
            <person name="Ohm R."/>
            <person name="Sun H."/>
            <person name="Tunlid A."/>
            <person name="Henrissat B."/>
            <person name="Grigoriev I.V."/>
            <person name="Hibbett D.S."/>
            <person name="Martin F."/>
        </authorList>
    </citation>
    <scope>NUCLEOTIDE SEQUENCE [LARGE SCALE GENOMIC DNA]</scope>
    <source>
        <strain evidence="7">MAFF 305830</strain>
    </source>
</reference>
<dbReference type="GO" id="GO:0030686">
    <property type="term" value="C:90S preribosome"/>
    <property type="evidence" value="ECO:0007669"/>
    <property type="project" value="InterPro"/>
</dbReference>
<dbReference type="GO" id="GO:0030688">
    <property type="term" value="C:preribosome, small subunit precursor"/>
    <property type="evidence" value="ECO:0007669"/>
    <property type="project" value="InterPro"/>
</dbReference>
<dbReference type="GO" id="GO:0000462">
    <property type="term" value="P:maturation of SSU-rRNA from tricistronic rRNA transcript (SSU-rRNA, 5.8S rRNA, LSU-rRNA)"/>
    <property type="evidence" value="ECO:0007669"/>
    <property type="project" value="InterPro"/>
</dbReference>
<sequence>MPKVKSLRAKAAKHQPAPKLKTQEVDDSDVAEPLASTELHSGENAVTKKEKRLTKREAFQEYVAETLEKSVHSKSAQRRAKRREKERLAADMSDMGAILRNVLQEEPLSQDSVPKDSVPNPSTSSGSKKKSKKSRDERGQIGESTRTKPLSKQQKKQALKLEQKRLPLILSHPQFMKDSFGTIRTHTANVLARANPAKDP</sequence>
<dbReference type="OrthoDB" id="18703at2759"/>
<evidence type="ECO:0000256" key="4">
    <source>
        <dbReference type="ARBA" id="ARBA00023242"/>
    </source>
</evidence>
<protein>
    <recommendedName>
        <fullName evidence="3">Ribosome biogenesis protein SLX9</fullName>
    </recommendedName>
</protein>
<dbReference type="EMBL" id="KN824278">
    <property type="protein sequence ID" value="KIM33529.1"/>
    <property type="molecule type" value="Genomic_DNA"/>
</dbReference>
<proteinExistence type="inferred from homology"/>
<dbReference type="InterPro" id="IPR028160">
    <property type="entry name" value="Slx9-like"/>
</dbReference>
<dbReference type="Proteomes" id="UP000054097">
    <property type="component" value="Unassembled WGS sequence"/>
</dbReference>
<dbReference type="STRING" id="933852.A0A0C3BN53"/>
<feature type="region of interest" description="Disordered" evidence="5">
    <location>
        <begin position="1"/>
        <end position="52"/>
    </location>
</feature>
<feature type="compositionally biased region" description="Basic residues" evidence="5">
    <location>
        <begin position="1"/>
        <end position="13"/>
    </location>
</feature>
<dbReference type="AlphaFoldDB" id="A0A0C3BN53"/>
<reference evidence="6 7" key="1">
    <citation type="submission" date="2014-04" db="EMBL/GenBank/DDBJ databases">
        <authorList>
            <consortium name="DOE Joint Genome Institute"/>
            <person name="Kuo A."/>
            <person name="Zuccaro A."/>
            <person name="Kohler A."/>
            <person name="Nagy L.G."/>
            <person name="Floudas D."/>
            <person name="Copeland A."/>
            <person name="Barry K.W."/>
            <person name="Cichocki N."/>
            <person name="Veneault-Fourrey C."/>
            <person name="LaButti K."/>
            <person name="Lindquist E.A."/>
            <person name="Lipzen A."/>
            <person name="Lundell T."/>
            <person name="Morin E."/>
            <person name="Murat C."/>
            <person name="Sun H."/>
            <person name="Tunlid A."/>
            <person name="Henrissat B."/>
            <person name="Grigoriev I.V."/>
            <person name="Hibbett D.S."/>
            <person name="Martin F."/>
            <person name="Nordberg H.P."/>
            <person name="Cantor M.N."/>
            <person name="Hua S.X."/>
        </authorList>
    </citation>
    <scope>NUCLEOTIDE SEQUENCE [LARGE SCALE GENOMIC DNA]</scope>
    <source>
        <strain evidence="6 7">MAFF 305830</strain>
    </source>
</reference>
<gene>
    <name evidence="6" type="ORF">M408DRAFT_156172</name>
</gene>
<evidence type="ECO:0000256" key="5">
    <source>
        <dbReference type="SAM" id="MobiDB-lite"/>
    </source>
</evidence>